<gene>
    <name evidence="2" type="ORF">AA314_05137</name>
    <name evidence="3" type="ORF">ATI61_11524</name>
</gene>
<evidence type="ECO:0000313" key="3">
    <source>
        <dbReference type="EMBL" id="REG23990.1"/>
    </source>
</evidence>
<keyword evidence="5" id="KW-1185">Reference proteome</keyword>
<keyword evidence="1" id="KW-0812">Transmembrane</keyword>
<evidence type="ECO:0008006" key="6">
    <source>
        <dbReference type="Google" id="ProtNLM"/>
    </source>
</evidence>
<dbReference type="AlphaFoldDB" id="A0AAC8TGG6"/>
<proteinExistence type="predicted"/>
<accession>A0AAC8TGG6</accession>
<keyword evidence="1" id="KW-0472">Membrane</keyword>
<feature type="transmembrane region" description="Helical" evidence="1">
    <location>
        <begin position="28"/>
        <end position="48"/>
    </location>
</feature>
<organism evidence="2 4">
    <name type="scientific">Archangium gephyra</name>
    <dbReference type="NCBI Taxonomy" id="48"/>
    <lineage>
        <taxon>Bacteria</taxon>
        <taxon>Pseudomonadati</taxon>
        <taxon>Myxococcota</taxon>
        <taxon>Myxococcia</taxon>
        <taxon>Myxococcales</taxon>
        <taxon>Cystobacterineae</taxon>
        <taxon>Archangiaceae</taxon>
        <taxon>Archangium</taxon>
    </lineage>
</organism>
<name>A0AAC8TGG6_9BACT</name>
<reference evidence="2 4" key="1">
    <citation type="submission" date="2015-05" db="EMBL/GenBank/DDBJ databases">
        <title>Genome assembly of Archangium gephyra DSM 2261.</title>
        <authorList>
            <person name="Sharma G."/>
            <person name="Subramanian S."/>
        </authorList>
    </citation>
    <scope>NUCLEOTIDE SEQUENCE [LARGE SCALE GENOMIC DNA]</scope>
    <source>
        <strain evidence="2 4">DSM 2261</strain>
    </source>
</reference>
<feature type="transmembrane region" description="Helical" evidence="1">
    <location>
        <begin position="152"/>
        <end position="175"/>
    </location>
</feature>
<dbReference type="RefSeq" id="WP_116120881.1">
    <property type="nucleotide sequence ID" value="NZ_CP011509.1"/>
</dbReference>
<feature type="transmembrane region" description="Helical" evidence="1">
    <location>
        <begin position="94"/>
        <end position="113"/>
    </location>
</feature>
<dbReference type="Proteomes" id="UP000256345">
    <property type="component" value="Unassembled WGS sequence"/>
</dbReference>
<evidence type="ECO:0000313" key="5">
    <source>
        <dbReference type="Proteomes" id="UP000256345"/>
    </source>
</evidence>
<dbReference type="EMBL" id="QUMU01000015">
    <property type="protein sequence ID" value="REG23990.1"/>
    <property type="molecule type" value="Genomic_DNA"/>
</dbReference>
<protein>
    <recommendedName>
        <fullName evidence="6">PAP2 superfamily protein</fullName>
    </recommendedName>
</protein>
<evidence type="ECO:0000313" key="2">
    <source>
        <dbReference type="EMBL" id="AKJ03511.1"/>
    </source>
</evidence>
<sequence length="210" mass="21952">METHSVEVTPPLARPGSALDRLCRVTSYVLHPVLMMLATSLLLSLHAHGDVPQALGEASLLLLGLLPGLLYLAVGVARGKFSHLHLLHKEERHVVLPLVVLGLLAVFLSYRLVGAPALLGRGVALGTLGGVGVVAITRFWKISLHSSVGAGCAALFATTSPVTFGVLGALALLSGLSRLPIRHHTPAQVLVGWAYGLAVPLLLQSVLPPL</sequence>
<dbReference type="EMBL" id="CP011509">
    <property type="protein sequence ID" value="AKJ03511.1"/>
    <property type="molecule type" value="Genomic_DNA"/>
</dbReference>
<feature type="transmembrane region" description="Helical" evidence="1">
    <location>
        <begin position="119"/>
        <end position="140"/>
    </location>
</feature>
<dbReference type="Proteomes" id="UP000035579">
    <property type="component" value="Chromosome"/>
</dbReference>
<feature type="transmembrane region" description="Helical" evidence="1">
    <location>
        <begin position="187"/>
        <end position="207"/>
    </location>
</feature>
<dbReference type="KEGG" id="age:AA314_05137"/>
<evidence type="ECO:0000256" key="1">
    <source>
        <dbReference type="SAM" id="Phobius"/>
    </source>
</evidence>
<evidence type="ECO:0000313" key="4">
    <source>
        <dbReference type="Proteomes" id="UP000035579"/>
    </source>
</evidence>
<reference evidence="3 5" key="2">
    <citation type="submission" date="2018-08" db="EMBL/GenBank/DDBJ databases">
        <title>Genomic Encyclopedia of Archaeal and Bacterial Type Strains, Phase II (KMG-II): from individual species to whole genera.</title>
        <authorList>
            <person name="Goeker M."/>
        </authorList>
    </citation>
    <scope>NUCLEOTIDE SEQUENCE [LARGE SCALE GENOMIC DNA]</scope>
    <source>
        <strain evidence="3 5">DSM 2261</strain>
    </source>
</reference>
<keyword evidence="1" id="KW-1133">Transmembrane helix</keyword>
<feature type="transmembrane region" description="Helical" evidence="1">
    <location>
        <begin position="54"/>
        <end position="74"/>
    </location>
</feature>